<reference evidence="2 3" key="1">
    <citation type="journal article" date="2015" name="Genome Announc.">
        <title>Complete Genome Sequence of Methylobacterium aquaticum Strain 22A, Isolated from Racomitrium japonicum Moss.</title>
        <authorList>
            <person name="Tani A."/>
            <person name="Ogura Y."/>
            <person name="Hayashi T."/>
            <person name="Kimbara K."/>
        </authorList>
    </citation>
    <scope>NUCLEOTIDE SEQUENCE [LARGE SCALE GENOMIC DNA]</scope>
    <source>
        <strain evidence="2 3">MA-22A</strain>
        <plasmid evidence="3">Plasmid pMaq22A_1p DNA</plasmid>
    </source>
</reference>
<feature type="coiled-coil region" evidence="1">
    <location>
        <begin position="118"/>
        <end position="181"/>
    </location>
</feature>
<evidence type="ECO:0000313" key="3">
    <source>
        <dbReference type="Proteomes" id="UP000061432"/>
    </source>
</evidence>
<reference evidence="3" key="2">
    <citation type="submission" date="2015-01" db="EMBL/GenBank/DDBJ databases">
        <title>Complete genome sequence of Methylobacterium aquaticum strain 22A.</title>
        <authorList>
            <person name="Tani A."/>
            <person name="Ogura Y."/>
            <person name="Hayashi T."/>
        </authorList>
    </citation>
    <scope>NUCLEOTIDE SEQUENCE [LARGE SCALE GENOMIC DNA]</scope>
    <source>
        <strain evidence="3">MA-22A</strain>
        <plasmid evidence="3">Plasmid pMaq22A_1p DNA</plasmid>
    </source>
</reference>
<gene>
    <name evidence="2" type="ORF">Maq22A_1p36310</name>
</gene>
<dbReference type="EMBL" id="AP014705">
    <property type="protein sequence ID" value="BAQ49470.1"/>
    <property type="molecule type" value="Genomic_DNA"/>
</dbReference>
<keyword evidence="1" id="KW-0175">Coiled coil</keyword>
<dbReference type="AlphaFoldDB" id="A0A0C6G0Z0"/>
<geneLocation type="plasmid" evidence="3">
    <name>pMaq22A_1p DNA</name>
</geneLocation>
<protein>
    <submittedName>
        <fullName evidence="2">Uncharacterized protein</fullName>
    </submittedName>
</protein>
<dbReference type="RefSeq" id="WP_244533658.1">
    <property type="nucleotide sequence ID" value="NZ_AP014705.1"/>
</dbReference>
<accession>A0A0C6G0Z0</accession>
<evidence type="ECO:0000313" key="2">
    <source>
        <dbReference type="EMBL" id="BAQ49470.1"/>
    </source>
</evidence>
<dbReference type="Proteomes" id="UP000061432">
    <property type="component" value="Plasmid pMaq22A_1p"/>
</dbReference>
<evidence type="ECO:0000256" key="1">
    <source>
        <dbReference type="SAM" id="Coils"/>
    </source>
</evidence>
<dbReference type="PATRIC" id="fig|270351.10.peg.6545"/>
<keyword evidence="2" id="KW-0614">Plasmid</keyword>
<name>A0A0C6G0Z0_9HYPH</name>
<sequence length="251" mass="26712">MSATPALAAIGHNGGPALTPFDVSRDEIDALCAEARHWLDAGGIKTQADADGVSKLLDLLRKAIKRADERRAVEAKPHDEAKAEIQARYGALIQDNKSGKGRAVLAVETCKAALTPWLERQEAEKQAAAAAARRAADERAREAALALQLSKPSDLEEREHAEGLAQDARRAEAAAARAEQDRASARGGARAVTLRTTYRAEVTDETAFARWAWANCRADLSAALTAIAGRQVAAGTRGIPGVTVHEERKAV</sequence>
<proteinExistence type="predicted"/>
<organism evidence="2 3">
    <name type="scientific">Methylobacterium aquaticum</name>
    <dbReference type="NCBI Taxonomy" id="270351"/>
    <lineage>
        <taxon>Bacteria</taxon>
        <taxon>Pseudomonadati</taxon>
        <taxon>Pseudomonadota</taxon>
        <taxon>Alphaproteobacteria</taxon>
        <taxon>Hyphomicrobiales</taxon>
        <taxon>Methylobacteriaceae</taxon>
        <taxon>Methylobacterium</taxon>
    </lineage>
</organism>
<dbReference type="KEGG" id="maqu:Maq22A_1p36310"/>